<dbReference type="EMBL" id="AEPW01000008">
    <property type="protein sequence ID" value="EFU77703.1"/>
    <property type="molecule type" value="Genomic_DNA"/>
</dbReference>
<gene>
    <name evidence="1" type="ORF">HMPREF0381_0348</name>
</gene>
<accession>E6LK63</accession>
<evidence type="ECO:0000313" key="1">
    <source>
        <dbReference type="EMBL" id="EFU77703.1"/>
    </source>
</evidence>
<sequence>MKHSINNSMLNSTKEELSSFMLKLNDLDTNKSLSKQSTKDFIAFLSKKLMFLKYLYHEENNYNLAVLISDFFFLIISIIKNEIRYIYLNERSIIENFTRYIMKKTLEDSQVTHSLFDEMNNTFFKNTQFQSEFSLIKSEYNVSCNYVHGGKKLEHSLISVLDEYINNKLEFKNSRALYNNMSRIITTFIRIIISNNTDTVNACFHRKKTILRYLIGN</sequence>
<proteinExistence type="predicted"/>
<reference evidence="1 2" key="1">
    <citation type="submission" date="2010-12" db="EMBL/GenBank/DDBJ databases">
        <authorList>
            <person name="Muzny D."/>
            <person name="Qin X."/>
            <person name="Deng J."/>
            <person name="Jiang H."/>
            <person name="Liu Y."/>
            <person name="Qu J."/>
            <person name="Song X.-Z."/>
            <person name="Zhang L."/>
            <person name="Thornton R."/>
            <person name="Coyle M."/>
            <person name="Francisco L."/>
            <person name="Jackson L."/>
            <person name="Javaid M."/>
            <person name="Korchina V."/>
            <person name="Kovar C."/>
            <person name="Mata R."/>
            <person name="Mathew T."/>
            <person name="Ngo R."/>
            <person name="Nguyen L."/>
            <person name="Nguyen N."/>
            <person name="Okwuonu G."/>
            <person name="Ongeri F."/>
            <person name="Pham C."/>
            <person name="Simmons D."/>
            <person name="Wilczek-Boney K."/>
            <person name="Hale W."/>
            <person name="Jakkamsetti A."/>
            <person name="Pham P."/>
            <person name="Ruth R."/>
            <person name="San Lucas F."/>
            <person name="Warren J."/>
            <person name="Zhang J."/>
            <person name="Zhao Z."/>
            <person name="Zhou C."/>
            <person name="Zhu D."/>
            <person name="Lee S."/>
            <person name="Bess C."/>
            <person name="Blankenburg K."/>
            <person name="Forbes L."/>
            <person name="Fu Q."/>
            <person name="Gubbala S."/>
            <person name="Hirani K."/>
            <person name="Jayaseelan J.C."/>
            <person name="Lara F."/>
            <person name="Munidasa M."/>
            <person name="Palculict T."/>
            <person name="Patil S."/>
            <person name="Pu L.-L."/>
            <person name="Saada N."/>
            <person name="Tang L."/>
            <person name="Weissenberger G."/>
            <person name="Zhu Y."/>
            <person name="Hemphill L."/>
            <person name="Shang Y."/>
            <person name="Youmans B."/>
            <person name="Ayvaz T."/>
            <person name="Ross M."/>
            <person name="Santibanez J."/>
            <person name="Aqrawi P."/>
            <person name="Gross S."/>
            <person name="Joshi V."/>
            <person name="Fowler G."/>
            <person name="Nazareth L."/>
            <person name="Reid J."/>
            <person name="Worley K."/>
            <person name="Petrosino J."/>
            <person name="Highlander S."/>
            <person name="Gibbs R."/>
        </authorList>
    </citation>
    <scope>NUCLEOTIDE SEQUENCE [LARGE SCALE GENOMIC DNA]</scope>
    <source>
        <strain evidence="1 2">DSM 3986</strain>
    </source>
</reference>
<organism evidence="1 2">
    <name type="scientific">Lachnoanaerobaculum saburreum DSM 3986</name>
    <dbReference type="NCBI Taxonomy" id="887325"/>
    <lineage>
        <taxon>Bacteria</taxon>
        <taxon>Bacillati</taxon>
        <taxon>Bacillota</taxon>
        <taxon>Clostridia</taxon>
        <taxon>Lachnospirales</taxon>
        <taxon>Lachnospiraceae</taxon>
        <taxon>Lachnoanaerobaculum</taxon>
    </lineage>
</organism>
<dbReference type="HOGENOM" id="CLU_1319390_0_0_9"/>
<comment type="caution">
    <text evidence="1">The sequence shown here is derived from an EMBL/GenBank/DDBJ whole genome shotgun (WGS) entry which is preliminary data.</text>
</comment>
<dbReference type="AlphaFoldDB" id="E6LK63"/>
<dbReference type="eggNOG" id="ENOG5033HMU">
    <property type="taxonomic scope" value="Bacteria"/>
</dbReference>
<evidence type="ECO:0000313" key="2">
    <source>
        <dbReference type="Proteomes" id="UP000003434"/>
    </source>
</evidence>
<name>E6LK63_9FIRM</name>
<protein>
    <submittedName>
        <fullName evidence="1">Uncharacterized protein</fullName>
    </submittedName>
</protein>
<dbReference type="Proteomes" id="UP000003434">
    <property type="component" value="Unassembled WGS sequence"/>
</dbReference>
<dbReference type="RefSeq" id="WP_008750119.1">
    <property type="nucleotide sequence ID" value="NZ_GL622296.1"/>
</dbReference>